<accession>A0A0X8P218</accession>
<protein>
    <submittedName>
        <fullName evidence="2">Tail assembly protein</fullName>
    </submittedName>
</protein>
<dbReference type="EMBL" id="CP014060">
    <property type="protein sequence ID" value="AMG38458.1"/>
    <property type="molecule type" value="Genomic_DNA"/>
</dbReference>
<proteinExistence type="predicted"/>
<feature type="transmembrane region" description="Helical" evidence="1">
    <location>
        <begin position="98"/>
        <end position="118"/>
    </location>
</feature>
<gene>
    <name evidence="2" type="ORF">AL504_21965</name>
</gene>
<dbReference type="InterPro" id="IPR010654">
    <property type="entry name" value="Phage_lambda_tail_I"/>
</dbReference>
<keyword evidence="1" id="KW-0812">Transmembrane</keyword>
<evidence type="ECO:0000256" key="1">
    <source>
        <dbReference type="SAM" id="Phobius"/>
    </source>
</evidence>
<feature type="transmembrane region" description="Helical" evidence="1">
    <location>
        <begin position="124"/>
        <end position="143"/>
    </location>
</feature>
<dbReference type="Proteomes" id="UP000060602">
    <property type="component" value="Chromosome"/>
</dbReference>
<evidence type="ECO:0000313" key="3">
    <source>
        <dbReference type="Proteomes" id="UP000060602"/>
    </source>
</evidence>
<reference evidence="3" key="1">
    <citation type="submission" date="2015-12" db="EMBL/GenBank/DDBJ databases">
        <title>FDA dAtabase for Regulatory Grade micrObial Sequences (FDA-ARGOS): Supporting development and validation of Infectious Disease Dx tests.</title>
        <authorList>
            <person name="Case J."/>
            <person name="Tallon L."/>
            <person name="Sadzewicz L."/>
            <person name="Sengamalay N."/>
            <person name="Ott S."/>
            <person name="Godinez A."/>
            <person name="Nagaraj S."/>
            <person name="Nadendla S."/>
            <person name="Sichtig H."/>
        </authorList>
    </citation>
    <scope>NUCLEOTIDE SEQUENCE [LARGE SCALE GENOMIC DNA]</scope>
    <source>
        <strain evidence="3">FDAARGOS_147</strain>
    </source>
</reference>
<name>A0A0X8P218_ALCXX</name>
<dbReference type="RefSeq" id="WP_035359610.1">
    <property type="nucleotide sequence ID" value="NZ_CP014060.2"/>
</dbReference>
<sequence>MNDRTRVVRLYGWLGARFGREHRLAVASPAEAVRALCALLPGFERAVADSERRGVRFACFAGRRNLSEDELRYPVGADAIRIAPVLAGAKNGGLFQTVLGAALIAAAAIYSGGLAAAFSAGGLVQATATLGLSMMLGGVAQMLSPQQRLLSAKDRPENGASYNFNGPVNTMAQGNPVPLLYGEMFVGSATISAGIYSEDQV</sequence>
<organism evidence="2 3">
    <name type="scientific">Alcaligenes xylosoxydans xylosoxydans</name>
    <name type="common">Achromobacter xylosoxidans</name>
    <dbReference type="NCBI Taxonomy" id="85698"/>
    <lineage>
        <taxon>Bacteria</taxon>
        <taxon>Pseudomonadati</taxon>
        <taxon>Pseudomonadota</taxon>
        <taxon>Betaproteobacteria</taxon>
        <taxon>Burkholderiales</taxon>
        <taxon>Alcaligenaceae</taxon>
        <taxon>Achromobacter</taxon>
    </lineage>
</organism>
<dbReference type="Pfam" id="PF06805">
    <property type="entry name" value="Lambda_tail_I"/>
    <property type="match status" value="1"/>
</dbReference>
<evidence type="ECO:0000313" key="2">
    <source>
        <dbReference type="EMBL" id="AMG38458.1"/>
    </source>
</evidence>
<keyword evidence="1" id="KW-1133">Transmembrane helix</keyword>
<keyword evidence="1" id="KW-0472">Membrane</keyword>
<dbReference type="AlphaFoldDB" id="A0A0X8P218"/>